<dbReference type="AlphaFoldDB" id="A0A5N6YXK3"/>
<evidence type="ECO:0000313" key="4">
    <source>
        <dbReference type="EMBL" id="KAE8349868.1"/>
    </source>
</evidence>
<accession>A0A5N6YXK3</accession>
<sequence>MSSPLRPQFFCTRPNGTLTPLIAVDELPSHLSIRGVPRTLSANETQGMTSLGTVNPRAQAYVIDGLVSSSTRATAGPRSRDFDLQASLMRLVSDENVPASQRLAVNALLQQGISQNWFMTNTSTSGWLVPSGSGGTNSGSSRQGAHFNSKKEFCSYWIRHGECDYQQQGCLYKHEMPNDLPTLEKLGLRDIPRWYREKYSIPSLLPNGHGHPRSHTSHGQHWKDDAVDRGAMKSIQYPSRLEINGAIDPADMEKTSKQKTTHYISSQQPAVGVAGPSRQVYSAASSPKTSANAKHVPKHIPSQINSLTKRIDLLSFDPLSEYPSLDHMGGSIGGLPYSSPTEHATTDNVDRVQREEFVRNLQSLMPASMTTNAEYLPTSFEAASTQPRSKKTQKSRRLYQARSQMVMHDMAMDKAEIDPFSAYHSHAAASPSTASAISKETASSLLVSPIPDPSHVGAVSSEPPTRGASPSTHSGDSFSSGSSPRAHRNQFKDKDFRPMQAPIGTKKVHRNRSPGSPDDDFQDPRYGALQ</sequence>
<protein>
    <recommendedName>
        <fullName evidence="3">C3H1-type domain-containing protein</fullName>
    </recommendedName>
</protein>
<dbReference type="PROSITE" id="PS50103">
    <property type="entry name" value="ZF_C3H1"/>
    <property type="match status" value="1"/>
</dbReference>
<dbReference type="InterPro" id="IPR000571">
    <property type="entry name" value="Znf_CCCH"/>
</dbReference>
<feature type="domain" description="C3H1-type" evidence="3">
    <location>
        <begin position="148"/>
        <end position="177"/>
    </location>
</feature>
<proteinExistence type="predicted"/>
<feature type="region of interest" description="Disordered" evidence="2">
    <location>
        <begin position="446"/>
        <end position="530"/>
    </location>
</feature>
<evidence type="ECO:0000256" key="1">
    <source>
        <dbReference type="PROSITE-ProRule" id="PRU00723"/>
    </source>
</evidence>
<reference evidence="5" key="1">
    <citation type="submission" date="2019-04" db="EMBL/GenBank/DDBJ databases">
        <title>Friends and foes A comparative genomics studyof 23 Aspergillus species from section Flavi.</title>
        <authorList>
            <consortium name="DOE Joint Genome Institute"/>
            <person name="Kjaerbolling I."/>
            <person name="Vesth T."/>
            <person name="Frisvad J.C."/>
            <person name="Nybo J.L."/>
            <person name="Theobald S."/>
            <person name="Kildgaard S."/>
            <person name="Isbrandt T."/>
            <person name="Kuo A."/>
            <person name="Sato A."/>
            <person name="Lyhne E.K."/>
            <person name="Kogle M.E."/>
            <person name="Wiebenga A."/>
            <person name="Kun R.S."/>
            <person name="Lubbers R.J."/>
            <person name="Makela M.R."/>
            <person name="Barry K."/>
            <person name="Chovatia M."/>
            <person name="Clum A."/>
            <person name="Daum C."/>
            <person name="Haridas S."/>
            <person name="He G."/>
            <person name="LaButti K."/>
            <person name="Lipzen A."/>
            <person name="Mondo S."/>
            <person name="Riley R."/>
            <person name="Salamov A."/>
            <person name="Simmons B.A."/>
            <person name="Magnuson J.K."/>
            <person name="Henrissat B."/>
            <person name="Mortensen U.H."/>
            <person name="Larsen T.O."/>
            <person name="Devries R.P."/>
            <person name="Grigoriev I.V."/>
            <person name="Machida M."/>
            <person name="Baker S.E."/>
            <person name="Andersen M.R."/>
        </authorList>
    </citation>
    <scope>NUCLEOTIDE SEQUENCE [LARGE SCALE GENOMIC DNA]</scope>
    <source>
        <strain evidence="5">CBS 553.77</strain>
    </source>
</reference>
<feature type="compositionally biased region" description="Low complexity" evidence="2">
    <location>
        <begin position="469"/>
        <end position="483"/>
    </location>
</feature>
<dbReference type="GO" id="GO:0008270">
    <property type="term" value="F:zinc ion binding"/>
    <property type="evidence" value="ECO:0007669"/>
    <property type="project" value="UniProtKB-KW"/>
</dbReference>
<keyword evidence="1" id="KW-0862">Zinc</keyword>
<keyword evidence="1" id="KW-0863">Zinc-finger</keyword>
<keyword evidence="1" id="KW-0479">Metal-binding</keyword>
<keyword evidence="5" id="KW-1185">Reference proteome</keyword>
<evidence type="ECO:0000259" key="3">
    <source>
        <dbReference type="PROSITE" id="PS50103"/>
    </source>
</evidence>
<organism evidence="4 5">
    <name type="scientific">Aspergillus coremiiformis</name>
    <dbReference type="NCBI Taxonomy" id="138285"/>
    <lineage>
        <taxon>Eukaryota</taxon>
        <taxon>Fungi</taxon>
        <taxon>Dikarya</taxon>
        <taxon>Ascomycota</taxon>
        <taxon>Pezizomycotina</taxon>
        <taxon>Eurotiomycetes</taxon>
        <taxon>Eurotiomycetidae</taxon>
        <taxon>Eurotiales</taxon>
        <taxon>Aspergillaceae</taxon>
        <taxon>Aspergillus</taxon>
        <taxon>Aspergillus subgen. Circumdati</taxon>
    </lineage>
</organism>
<evidence type="ECO:0000313" key="5">
    <source>
        <dbReference type="Proteomes" id="UP000327118"/>
    </source>
</evidence>
<evidence type="ECO:0000256" key="2">
    <source>
        <dbReference type="SAM" id="MobiDB-lite"/>
    </source>
</evidence>
<feature type="zinc finger region" description="C3H1-type" evidence="1">
    <location>
        <begin position="148"/>
        <end position="177"/>
    </location>
</feature>
<name>A0A5N6YXK3_9EURO</name>
<dbReference type="EMBL" id="ML739267">
    <property type="protein sequence ID" value="KAE8349868.1"/>
    <property type="molecule type" value="Genomic_DNA"/>
</dbReference>
<dbReference type="Proteomes" id="UP000327118">
    <property type="component" value="Unassembled WGS sequence"/>
</dbReference>
<gene>
    <name evidence="4" type="ORF">BDV28DRAFT_151486</name>
</gene>
<dbReference type="OrthoDB" id="5355510at2759"/>